<evidence type="ECO:0000313" key="1">
    <source>
        <dbReference type="EMBL" id="OLP75249.1"/>
    </source>
</evidence>
<keyword evidence="2" id="KW-1185">Reference proteome</keyword>
<sequence length="67" mass="7303">MGTAFCEFLTYKTLNEDLAWKAQRAQYPLINVGCDSPPEVAVKRTEGRSAGVAEALREMAALSAPEE</sequence>
<accession>A0A1Q9BX45</accession>
<protein>
    <submittedName>
        <fullName evidence="1">Uncharacterized protein</fullName>
    </submittedName>
</protein>
<evidence type="ECO:0000313" key="2">
    <source>
        <dbReference type="Proteomes" id="UP000186817"/>
    </source>
</evidence>
<dbReference type="Proteomes" id="UP000186817">
    <property type="component" value="Unassembled WGS sequence"/>
</dbReference>
<proteinExistence type="predicted"/>
<organism evidence="1 2">
    <name type="scientific">Symbiodinium microadriaticum</name>
    <name type="common">Dinoflagellate</name>
    <name type="synonym">Zooxanthella microadriatica</name>
    <dbReference type="NCBI Taxonomy" id="2951"/>
    <lineage>
        <taxon>Eukaryota</taxon>
        <taxon>Sar</taxon>
        <taxon>Alveolata</taxon>
        <taxon>Dinophyceae</taxon>
        <taxon>Suessiales</taxon>
        <taxon>Symbiodiniaceae</taxon>
        <taxon>Symbiodinium</taxon>
    </lineage>
</organism>
<gene>
    <name evidence="1" type="ORF">AK812_SmicGene44987</name>
</gene>
<reference evidence="1 2" key="1">
    <citation type="submission" date="2016-02" db="EMBL/GenBank/DDBJ databases">
        <title>Genome analysis of coral dinoflagellate symbionts highlights evolutionary adaptations to a symbiotic lifestyle.</title>
        <authorList>
            <person name="Aranda M."/>
            <person name="Li Y."/>
            <person name="Liew Y.J."/>
            <person name="Baumgarten S."/>
            <person name="Simakov O."/>
            <person name="Wilson M."/>
            <person name="Piel J."/>
            <person name="Ashoor H."/>
            <person name="Bougouffa S."/>
            <person name="Bajic V.B."/>
            <person name="Ryu T."/>
            <person name="Ravasi T."/>
            <person name="Bayer T."/>
            <person name="Micklem G."/>
            <person name="Kim H."/>
            <person name="Bhak J."/>
            <person name="Lajeunesse T.C."/>
            <person name="Voolstra C.R."/>
        </authorList>
    </citation>
    <scope>NUCLEOTIDE SEQUENCE [LARGE SCALE GENOMIC DNA]</scope>
    <source>
        <strain evidence="1 2">CCMP2467</strain>
    </source>
</reference>
<dbReference type="AlphaFoldDB" id="A0A1Q9BX45"/>
<name>A0A1Q9BX45_SYMMI</name>
<dbReference type="EMBL" id="LSRX01002650">
    <property type="protein sequence ID" value="OLP75249.1"/>
    <property type="molecule type" value="Genomic_DNA"/>
</dbReference>
<comment type="caution">
    <text evidence="1">The sequence shown here is derived from an EMBL/GenBank/DDBJ whole genome shotgun (WGS) entry which is preliminary data.</text>
</comment>